<comment type="caution">
    <text evidence="1">The sequence shown here is derived from an EMBL/GenBank/DDBJ whole genome shotgun (WGS) entry which is preliminary data.</text>
</comment>
<dbReference type="AlphaFoldDB" id="A0AAV4R2G9"/>
<organism evidence="1 2">
    <name type="scientific">Caerostris darwini</name>
    <dbReference type="NCBI Taxonomy" id="1538125"/>
    <lineage>
        <taxon>Eukaryota</taxon>
        <taxon>Metazoa</taxon>
        <taxon>Ecdysozoa</taxon>
        <taxon>Arthropoda</taxon>
        <taxon>Chelicerata</taxon>
        <taxon>Arachnida</taxon>
        <taxon>Araneae</taxon>
        <taxon>Araneomorphae</taxon>
        <taxon>Entelegynae</taxon>
        <taxon>Araneoidea</taxon>
        <taxon>Araneidae</taxon>
        <taxon>Caerostris</taxon>
    </lineage>
</organism>
<reference evidence="1 2" key="1">
    <citation type="submission" date="2021-06" db="EMBL/GenBank/DDBJ databases">
        <title>Caerostris darwini draft genome.</title>
        <authorList>
            <person name="Kono N."/>
            <person name="Arakawa K."/>
        </authorList>
    </citation>
    <scope>NUCLEOTIDE SEQUENCE [LARGE SCALE GENOMIC DNA]</scope>
</reference>
<dbReference type="Proteomes" id="UP001054837">
    <property type="component" value="Unassembled WGS sequence"/>
</dbReference>
<accession>A0AAV4R2G9</accession>
<evidence type="ECO:0000313" key="1">
    <source>
        <dbReference type="EMBL" id="GIY16508.1"/>
    </source>
</evidence>
<sequence length="135" mass="15613">MDSLFMAFGKPERHESKPMLHYLIWRCQRGICKRRRWDGGEIDEGLSLLLLPRRGADSPDDPGREFGKKKGLALLLLLPKMARKLSDSVVEERCFWLYDSERDNINPASKTTARSTIMPHLSAAFKNIFEKEYQS</sequence>
<gene>
    <name evidence="1" type="ORF">CDAR_55241</name>
</gene>
<evidence type="ECO:0000313" key="2">
    <source>
        <dbReference type="Proteomes" id="UP001054837"/>
    </source>
</evidence>
<keyword evidence="2" id="KW-1185">Reference proteome</keyword>
<dbReference type="EMBL" id="BPLQ01005712">
    <property type="protein sequence ID" value="GIY16508.1"/>
    <property type="molecule type" value="Genomic_DNA"/>
</dbReference>
<name>A0AAV4R2G9_9ARAC</name>
<protein>
    <submittedName>
        <fullName evidence="1">Uncharacterized protein</fullName>
    </submittedName>
</protein>
<proteinExistence type="predicted"/>